<dbReference type="PANTHER" id="PTHR34203:SF15">
    <property type="entry name" value="SLL1173 PROTEIN"/>
    <property type="match status" value="1"/>
</dbReference>
<accession>A0AAV3TCI5</accession>
<gene>
    <name evidence="2" type="ORF">GCM10009020_25390</name>
</gene>
<dbReference type="EMBL" id="BAAADV010000006">
    <property type="protein sequence ID" value="GAA0676509.1"/>
    <property type="molecule type" value="Genomic_DNA"/>
</dbReference>
<dbReference type="InterPro" id="IPR029063">
    <property type="entry name" value="SAM-dependent_MTases_sf"/>
</dbReference>
<dbReference type="Proteomes" id="UP001500420">
    <property type="component" value="Unassembled WGS sequence"/>
</dbReference>
<feature type="domain" description="Methyltransferase FkbM" evidence="1">
    <location>
        <begin position="123"/>
        <end position="278"/>
    </location>
</feature>
<protein>
    <recommendedName>
        <fullName evidence="1">Methyltransferase FkbM domain-containing protein</fullName>
    </recommendedName>
</protein>
<name>A0AAV3TCI5_9EURY</name>
<evidence type="ECO:0000313" key="2">
    <source>
        <dbReference type="EMBL" id="GAA0676509.1"/>
    </source>
</evidence>
<organism evidence="2 3">
    <name type="scientific">Natronoarchaeum mannanilyticum</name>
    <dbReference type="NCBI Taxonomy" id="926360"/>
    <lineage>
        <taxon>Archaea</taxon>
        <taxon>Methanobacteriati</taxon>
        <taxon>Methanobacteriota</taxon>
        <taxon>Stenosarchaea group</taxon>
        <taxon>Halobacteria</taxon>
        <taxon>Halobacteriales</taxon>
        <taxon>Natronoarchaeaceae</taxon>
    </lineage>
</organism>
<dbReference type="InterPro" id="IPR052514">
    <property type="entry name" value="SAM-dependent_MTase"/>
</dbReference>
<dbReference type="Pfam" id="PF05050">
    <property type="entry name" value="Methyltransf_21"/>
    <property type="match status" value="1"/>
</dbReference>
<proteinExistence type="predicted"/>
<dbReference type="Gene3D" id="3.40.50.150">
    <property type="entry name" value="Vaccinia Virus protein VP39"/>
    <property type="match status" value="1"/>
</dbReference>
<sequence>MELARKGFAFLSDPREKAWWAKHGLCEFRLLLRRRRFGAAVGYLVAAATGWRIYDFYLRYLVWRYGNGIEREIWGNKMRLDLSDNGISRDLFLYGGREQVGTEIFEQELRRLDDENDNGLAIEIGANIGYFSLIEMDALGEGAELVAFEPDDRNVELLETNLALNDRLDAASVERAAVGPERGTAELQLSSHSNLNQVRSKMSIEENHDTGETVAVDMWSIDEYLAEHGRAPDSVVAVRMDIEGYETEVLRGMETVLRADGPTVISLEVHANALDYETRAELLDRFDEHCFEIVAALTESITADPFVGRIDAEDLQSLADYERAYNLILKKPR</sequence>
<keyword evidence="3" id="KW-1185">Reference proteome</keyword>
<evidence type="ECO:0000259" key="1">
    <source>
        <dbReference type="Pfam" id="PF05050"/>
    </source>
</evidence>
<comment type="caution">
    <text evidence="2">The sequence shown here is derived from an EMBL/GenBank/DDBJ whole genome shotgun (WGS) entry which is preliminary data.</text>
</comment>
<dbReference type="AlphaFoldDB" id="A0AAV3TCI5"/>
<dbReference type="SUPFAM" id="SSF53335">
    <property type="entry name" value="S-adenosyl-L-methionine-dependent methyltransferases"/>
    <property type="match status" value="1"/>
</dbReference>
<dbReference type="NCBIfam" id="TIGR01444">
    <property type="entry name" value="fkbM_fam"/>
    <property type="match status" value="1"/>
</dbReference>
<evidence type="ECO:0000313" key="3">
    <source>
        <dbReference type="Proteomes" id="UP001500420"/>
    </source>
</evidence>
<dbReference type="PANTHER" id="PTHR34203">
    <property type="entry name" value="METHYLTRANSFERASE, FKBM FAMILY PROTEIN"/>
    <property type="match status" value="1"/>
</dbReference>
<reference evidence="2 3" key="1">
    <citation type="journal article" date="2019" name="Int. J. Syst. Evol. Microbiol.">
        <title>The Global Catalogue of Microorganisms (GCM) 10K type strain sequencing project: providing services to taxonomists for standard genome sequencing and annotation.</title>
        <authorList>
            <consortium name="The Broad Institute Genomics Platform"/>
            <consortium name="The Broad Institute Genome Sequencing Center for Infectious Disease"/>
            <person name="Wu L."/>
            <person name="Ma J."/>
        </authorList>
    </citation>
    <scope>NUCLEOTIDE SEQUENCE [LARGE SCALE GENOMIC DNA]</scope>
    <source>
        <strain evidence="2 3">JCM 16328</strain>
    </source>
</reference>
<dbReference type="InterPro" id="IPR006342">
    <property type="entry name" value="FkbM_mtfrase"/>
</dbReference>
<dbReference type="RefSeq" id="WP_343774411.1">
    <property type="nucleotide sequence ID" value="NZ_BAAADV010000006.1"/>
</dbReference>